<feature type="compositionally biased region" description="Pro residues" evidence="6">
    <location>
        <begin position="1092"/>
        <end position="1109"/>
    </location>
</feature>
<dbReference type="GO" id="GO:0070475">
    <property type="term" value="P:rRNA base methylation"/>
    <property type="evidence" value="ECO:0007669"/>
    <property type="project" value="InterPro"/>
</dbReference>
<comment type="similarity">
    <text evidence="2">Belongs to the FIP1 family.</text>
</comment>
<dbReference type="InterPro" id="IPR051187">
    <property type="entry name" value="Pre-mRNA_3'-end_processing_reg"/>
</dbReference>
<feature type="compositionally biased region" description="Polar residues" evidence="6">
    <location>
        <begin position="755"/>
        <end position="764"/>
    </location>
</feature>
<feature type="domain" description="Pre-mRNA polyadenylation factor Fip1" evidence="7">
    <location>
        <begin position="859"/>
        <end position="899"/>
    </location>
</feature>
<feature type="compositionally biased region" description="Basic and acidic residues" evidence="6">
    <location>
        <begin position="1139"/>
        <end position="1156"/>
    </location>
</feature>
<feature type="region of interest" description="Disordered" evidence="6">
    <location>
        <begin position="629"/>
        <end position="849"/>
    </location>
</feature>
<dbReference type="PANTHER" id="PTHR13484:SF0">
    <property type="entry name" value="PRE-MRNA 3'-END-PROCESSING FACTOR FIP1"/>
    <property type="match status" value="1"/>
</dbReference>
<reference evidence="9 10" key="1">
    <citation type="submission" date="2020-01" db="EMBL/GenBank/DDBJ databases">
        <authorList>
            <person name="Gupta K D."/>
        </authorList>
    </citation>
    <scope>NUCLEOTIDE SEQUENCE [LARGE SCALE GENOMIC DNA]</scope>
</reference>
<keyword evidence="10" id="KW-1185">Reference proteome</keyword>
<dbReference type="InterPro" id="IPR019446">
    <property type="entry name" value="BMT5-like"/>
</dbReference>
<dbReference type="OrthoDB" id="360689at2759"/>
<feature type="compositionally biased region" description="Polar residues" evidence="6">
    <location>
        <begin position="245"/>
        <end position="255"/>
    </location>
</feature>
<name>A0A8S0XM08_CYCAE</name>
<evidence type="ECO:0000256" key="1">
    <source>
        <dbReference type="ARBA" id="ARBA00004123"/>
    </source>
</evidence>
<organism evidence="9 10">
    <name type="scientific">Cyclocybe aegerita</name>
    <name type="common">Black poplar mushroom</name>
    <name type="synonym">Agrocybe aegerita</name>
    <dbReference type="NCBI Taxonomy" id="1973307"/>
    <lineage>
        <taxon>Eukaryota</taxon>
        <taxon>Fungi</taxon>
        <taxon>Dikarya</taxon>
        <taxon>Basidiomycota</taxon>
        <taxon>Agaricomycotina</taxon>
        <taxon>Agaricomycetes</taxon>
        <taxon>Agaricomycetidae</taxon>
        <taxon>Agaricales</taxon>
        <taxon>Agaricineae</taxon>
        <taxon>Bolbitiaceae</taxon>
        <taxon>Cyclocybe</taxon>
    </lineage>
</organism>
<evidence type="ECO:0000256" key="2">
    <source>
        <dbReference type="ARBA" id="ARBA00007459"/>
    </source>
</evidence>
<dbReference type="AlphaFoldDB" id="A0A8S0XM08"/>
<evidence type="ECO:0000256" key="4">
    <source>
        <dbReference type="ARBA" id="ARBA00022664"/>
    </source>
</evidence>
<evidence type="ECO:0000313" key="10">
    <source>
        <dbReference type="Proteomes" id="UP000467700"/>
    </source>
</evidence>
<sequence>MGKSGKGLKAALQSQQSRLKNKEKVAHAAQMAEQKYRRKGRPLNSPDGTTNRFPLPLNKDVKGKEKTPSNPSRRFTIPFKATDNVLLIGEGNFSFARALILDPPPELSFFPPENLTATAYDAMKSGIAGHCHAPPIERGGNSIWCRWNTSGKASNSQGTKVGSHMLELPSCRRSPGKGITDQDRNILSNQLLVLGFLRSASKMLRLGPIPNVAPSKKRKSGDDDDDGGGEPSPELNKFSDPREGSQATAQPQATGSVRGTILITLRNVFPYTQWDIPRLAKKPPAIGTGSTPPNPIYTLLRSFRFYRDIWKDYEHRMTKADMQTVHSHRLAFRRAQVLSTTRSYAISVQPPKPLPGKKMPRVFKDKKAFQYNWYSRILQSNTTSPILLLHHVDFTAQRLKKLRADIASAAQKVQPSLASPLPVTSLTTTVQPTLTVVRTSIFGAALRELPHVNLAEVEKMINNQPGAFAVLSLPSLDPPLLNAVLRAMDRSVPLKPPKTEEEINQELEQKSADPAQPGKRMKRQRQIRTPGLKVMGAVIENRVFLPQDLQDVSKLPTLDTLRAQIVGLLSAPASQIGAILGEASGGRLARMLEGLKKGLEESSDGSASSAGGSPYIAVVSCRPLATNSTIQKMEDDDDFLYGEPSGPQRLKAEPDQTSRSNAQASDGHTPQPELKSATSPLSETKGHPGEEDEDDEEEEEEEEEVDLGEDSDEDEIEIIMEPVARSLDFRNQNRPSTSRAAATGAPPTQPRASAPQPSLTTEYNPIQRGGPLQPTSSSSSVTTQAQPQQESTPAPSAPSVPSASAPTPQPPSQPAREQTSTVSDDGVDTSALPPAEAPPSAPAIDPNATGVFDGRSILEVDLNTLADKPWRRPGSDISDWFNYGFDEISWEAYCYRRRDVGDLAAVLKTNVINFAAMPEEQLTALPPEVRTMVMTGASAMMGNAGANPGMMGPGMMMDMSGMMGPMGIGMNGDMGMAGPMMQGMMADGTQGQQGVGIVPGNGTPEQVGTGVGMMQDGFNPNGMNMGMGNEYGMQEQGPMVQQMYPVMETQNVPSVPSARGTQIPFRGSRGASGLGGRGRGFAGRGRGRGFDAPPPVPVRPASPLPPGVPTGPRNQNKYKDRDGNAPAVDGLDYGGGKDAMGRRTPSEQPEERDRLSSRKRRSSPGLDDIRGSKRR</sequence>
<dbReference type="EMBL" id="CACVBS010000051">
    <property type="protein sequence ID" value="CAA7265853.1"/>
    <property type="molecule type" value="Genomic_DNA"/>
</dbReference>
<accession>A0A8S0XM08</accession>
<feature type="region of interest" description="Disordered" evidence="6">
    <location>
        <begin position="1052"/>
        <end position="1175"/>
    </location>
</feature>
<dbReference type="GO" id="GO:0005847">
    <property type="term" value="C:mRNA cleavage and polyadenylation specificity factor complex"/>
    <property type="evidence" value="ECO:0007669"/>
    <property type="project" value="TreeGrafter"/>
</dbReference>
<evidence type="ECO:0000256" key="5">
    <source>
        <dbReference type="ARBA" id="ARBA00023242"/>
    </source>
</evidence>
<feature type="compositionally biased region" description="Polar residues" evidence="6">
    <location>
        <begin position="729"/>
        <end position="740"/>
    </location>
</feature>
<dbReference type="InterPro" id="IPR007854">
    <property type="entry name" value="Fip1_dom"/>
</dbReference>
<proteinExistence type="inferred from homology"/>
<evidence type="ECO:0000259" key="8">
    <source>
        <dbReference type="Pfam" id="PF10354"/>
    </source>
</evidence>
<protein>
    <recommendedName>
        <fullName evidence="11">Pre-mRNA polyadenylation factor Fip1 domain-containing protein</fullName>
    </recommendedName>
</protein>
<dbReference type="GO" id="GO:0006397">
    <property type="term" value="P:mRNA processing"/>
    <property type="evidence" value="ECO:0007669"/>
    <property type="project" value="UniProtKB-KW"/>
</dbReference>
<dbReference type="InterPro" id="IPR043141">
    <property type="entry name" value="Ribosomal_uL10-like_sf"/>
</dbReference>
<dbReference type="SUPFAM" id="SSF160369">
    <property type="entry name" value="Ribosomal protein L10-like"/>
    <property type="match status" value="1"/>
</dbReference>
<feature type="domain" description="25S rRNA (uridine-N(3))-methyltransferase BMT5-like" evidence="8">
    <location>
        <begin position="86"/>
        <end position="316"/>
    </location>
</feature>
<comment type="similarity">
    <text evidence="3">Belongs to the universal ribosomal protein uL10 family.</text>
</comment>
<feature type="region of interest" description="Disordered" evidence="6">
    <location>
        <begin position="1"/>
        <end position="75"/>
    </location>
</feature>
<evidence type="ECO:0000259" key="7">
    <source>
        <dbReference type="Pfam" id="PF05182"/>
    </source>
</evidence>
<feature type="compositionally biased region" description="Polar residues" evidence="6">
    <location>
        <begin position="657"/>
        <end position="668"/>
    </location>
</feature>
<comment type="subcellular location">
    <subcellularLocation>
        <location evidence="1">Nucleus</location>
    </subcellularLocation>
</comment>
<evidence type="ECO:0008006" key="11">
    <source>
        <dbReference type="Google" id="ProtNLM"/>
    </source>
</evidence>
<feature type="compositionally biased region" description="Acidic residues" evidence="6">
    <location>
        <begin position="690"/>
        <end position="718"/>
    </location>
</feature>
<feature type="region of interest" description="Disordered" evidence="6">
    <location>
        <begin position="207"/>
        <end position="255"/>
    </location>
</feature>
<feature type="compositionally biased region" description="Gly residues" evidence="6">
    <location>
        <begin position="1070"/>
        <end position="1084"/>
    </location>
</feature>
<feature type="compositionally biased region" description="Low complexity" evidence="6">
    <location>
        <begin position="771"/>
        <end position="806"/>
    </location>
</feature>
<keyword evidence="4" id="KW-0507">mRNA processing</keyword>
<comment type="caution">
    <text evidence="9">The sequence shown here is derived from an EMBL/GenBank/DDBJ whole genome shotgun (WGS) entry which is preliminary data.</text>
</comment>
<dbReference type="Pfam" id="PF05182">
    <property type="entry name" value="Fip1"/>
    <property type="match status" value="1"/>
</dbReference>
<feature type="compositionally biased region" description="Basic and acidic residues" evidence="6">
    <location>
        <begin position="497"/>
        <end position="511"/>
    </location>
</feature>
<evidence type="ECO:0000256" key="6">
    <source>
        <dbReference type="SAM" id="MobiDB-lite"/>
    </source>
</evidence>
<evidence type="ECO:0000256" key="3">
    <source>
        <dbReference type="ARBA" id="ARBA00008889"/>
    </source>
</evidence>
<dbReference type="PANTHER" id="PTHR13484">
    <property type="entry name" value="FIP1-LIKE 1 PROTEIN"/>
    <property type="match status" value="1"/>
</dbReference>
<dbReference type="Pfam" id="PF10354">
    <property type="entry name" value="BMT5-like"/>
    <property type="match status" value="1"/>
</dbReference>
<evidence type="ECO:0000313" key="9">
    <source>
        <dbReference type="EMBL" id="CAA7265853.1"/>
    </source>
</evidence>
<dbReference type="GO" id="GO:0070042">
    <property type="term" value="F:rRNA (uridine-N3-)-methyltransferase activity"/>
    <property type="evidence" value="ECO:0007669"/>
    <property type="project" value="InterPro"/>
</dbReference>
<feature type="region of interest" description="Disordered" evidence="6">
    <location>
        <begin position="493"/>
        <end position="526"/>
    </location>
</feature>
<keyword evidence="5" id="KW-0539">Nucleus</keyword>
<dbReference type="Proteomes" id="UP000467700">
    <property type="component" value="Unassembled WGS sequence"/>
</dbReference>
<gene>
    <name evidence="9" type="ORF">AAE3_LOCUS8164</name>
</gene>